<comment type="caution">
    <text evidence="2">The sequence shown here is derived from an EMBL/GenBank/DDBJ whole genome shotgun (WGS) entry which is preliminary data.</text>
</comment>
<sequence>MINSSALKILLLATVLNAGRVFGQSFPVIEVFKKDKLIILIGSNHAGRSPVYSNESFDREISRSKAICFEYDDSDKEAVAKTGQIVSGNLGGRSLDKRFNEETIKRIKDRFSPYVKDPKDIYGLTPFMLYVLLEKMEKRINHMNSKLKEIYSIDKYIKNIALKNGVTRKGLEDRYAVANAISEISDSEWQEFLNRFMSMLDCDECVDRYVQNMETAYTSSKDPNHVYEYLMKSFYSDPKLWTLYEKFLLTERNKSIAEKIDIELFDHGKCDVAVIGAAHLGGENGVLAELKKRGMNIKNR</sequence>
<accession>A0ABR6ZAL4</accession>
<dbReference type="InterPro" id="IPR047111">
    <property type="entry name" value="YbaP-like"/>
</dbReference>
<evidence type="ECO:0000313" key="3">
    <source>
        <dbReference type="Proteomes" id="UP000646911"/>
    </source>
</evidence>
<feature type="chain" id="PRO_5045203046" evidence="1">
    <location>
        <begin position="19"/>
        <end position="300"/>
    </location>
</feature>
<evidence type="ECO:0000256" key="1">
    <source>
        <dbReference type="SAM" id="SignalP"/>
    </source>
</evidence>
<dbReference type="PANTHER" id="PTHR40590:SF1">
    <property type="entry name" value="CYTOPLASMIC PROTEIN"/>
    <property type="match status" value="1"/>
</dbReference>
<keyword evidence="1" id="KW-0732">Signal</keyword>
<organism evidence="2 3">
    <name type="scientific">Undibacterium umbellatum</name>
    <dbReference type="NCBI Taxonomy" id="2762300"/>
    <lineage>
        <taxon>Bacteria</taxon>
        <taxon>Pseudomonadati</taxon>
        <taxon>Pseudomonadota</taxon>
        <taxon>Betaproteobacteria</taxon>
        <taxon>Burkholderiales</taxon>
        <taxon>Oxalobacteraceae</taxon>
        <taxon>Undibacterium</taxon>
    </lineage>
</organism>
<dbReference type="PANTHER" id="PTHR40590">
    <property type="entry name" value="CYTOPLASMIC PROTEIN-RELATED"/>
    <property type="match status" value="1"/>
</dbReference>
<evidence type="ECO:0000313" key="2">
    <source>
        <dbReference type="EMBL" id="MBC3908796.1"/>
    </source>
</evidence>
<dbReference type="RefSeq" id="WP_186954345.1">
    <property type="nucleotide sequence ID" value="NZ_JACOFX010000007.1"/>
</dbReference>
<gene>
    <name evidence="2" type="ORF">H8L47_14650</name>
</gene>
<dbReference type="Pfam" id="PF01963">
    <property type="entry name" value="TraB_PrgY_gumN"/>
    <property type="match status" value="1"/>
</dbReference>
<dbReference type="Proteomes" id="UP000646911">
    <property type="component" value="Unassembled WGS sequence"/>
</dbReference>
<name>A0ABR6ZAL4_9BURK</name>
<dbReference type="InterPro" id="IPR002816">
    <property type="entry name" value="TraB/PrgY/GumN_fam"/>
</dbReference>
<protein>
    <submittedName>
        <fullName evidence="2">TraB/GumN family protein</fullName>
    </submittedName>
</protein>
<reference evidence="2 3" key="1">
    <citation type="submission" date="2020-08" db="EMBL/GenBank/DDBJ databases">
        <title>Novel species isolated from subtropical streams in China.</title>
        <authorList>
            <person name="Lu H."/>
        </authorList>
    </citation>
    <scope>NUCLEOTIDE SEQUENCE [LARGE SCALE GENOMIC DNA]</scope>
    <source>
        <strain evidence="2 3">NL8W</strain>
    </source>
</reference>
<dbReference type="EMBL" id="JACOFX010000007">
    <property type="protein sequence ID" value="MBC3908796.1"/>
    <property type="molecule type" value="Genomic_DNA"/>
</dbReference>
<feature type="signal peptide" evidence="1">
    <location>
        <begin position="1"/>
        <end position="18"/>
    </location>
</feature>
<dbReference type="CDD" id="cd14789">
    <property type="entry name" value="Tiki"/>
    <property type="match status" value="1"/>
</dbReference>
<proteinExistence type="predicted"/>
<keyword evidence="3" id="KW-1185">Reference proteome</keyword>